<sequence length="352" mass="38199">QKPLVPPMKYGTNARPPLKIMQTVIADLPAKHLPTYSPSAKSPKRLVIVGDVHGQLSALQSLLDKLSFSTPAGDHLILAGDMVTKGPDSVGVVDLAMRLGASAVRGNHEDRVLLVASRGSSDVVPTLANYTNTTAYGTIATADDRAKSVARALSAAQLTWLASRPIILRVGRLPSSSSPNTNTPPWNAGELFVVHAGLVPRVPLHQQDPWAVMNMRSLLYPFSDVRRKTVRKRLDARAKKEHDRLDAIAKEEHERHPELPKPPAGRDVAVPIEGRDGEPWSEVWNRVQNGIERDEDRKVVVYGHDARKGLQTGVRYAFGLDSGCGNGKQLSALVLEAGPDGVTHRIVQVDCA</sequence>
<feature type="non-terminal residue" evidence="3">
    <location>
        <position position="352"/>
    </location>
</feature>
<dbReference type="GO" id="GO:0016791">
    <property type="term" value="F:phosphatase activity"/>
    <property type="evidence" value="ECO:0007669"/>
    <property type="project" value="TreeGrafter"/>
</dbReference>
<gene>
    <name evidence="3" type="ORF">B0T17DRAFT_478411</name>
</gene>
<dbReference type="PANTHER" id="PTHR42850:SF4">
    <property type="entry name" value="ZINC-DEPENDENT ENDOPOLYPHOSPHATASE"/>
    <property type="match status" value="1"/>
</dbReference>
<dbReference type="Gene3D" id="3.60.21.10">
    <property type="match status" value="1"/>
</dbReference>
<dbReference type="CDD" id="cd00144">
    <property type="entry name" value="MPP_PPP_family"/>
    <property type="match status" value="1"/>
</dbReference>
<evidence type="ECO:0000313" key="3">
    <source>
        <dbReference type="EMBL" id="KAK0628643.1"/>
    </source>
</evidence>
<reference evidence="3" key="1">
    <citation type="submission" date="2023-06" db="EMBL/GenBank/DDBJ databases">
        <title>Genome-scale phylogeny and comparative genomics of the fungal order Sordariales.</title>
        <authorList>
            <consortium name="Lawrence Berkeley National Laboratory"/>
            <person name="Hensen N."/>
            <person name="Bonometti L."/>
            <person name="Westerberg I."/>
            <person name="Brannstrom I.O."/>
            <person name="Guillou S."/>
            <person name="Cros-Aarteil S."/>
            <person name="Calhoun S."/>
            <person name="Haridas S."/>
            <person name="Kuo A."/>
            <person name="Mondo S."/>
            <person name="Pangilinan J."/>
            <person name="Riley R."/>
            <person name="LaButti K."/>
            <person name="Andreopoulos B."/>
            <person name="Lipzen A."/>
            <person name="Chen C."/>
            <person name="Yanf M."/>
            <person name="Daum C."/>
            <person name="Ng V."/>
            <person name="Clum A."/>
            <person name="Steindorff A."/>
            <person name="Ohm R."/>
            <person name="Martin F."/>
            <person name="Silar P."/>
            <person name="Natvig D."/>
            <person name="Lalanne C."/>
            <person name="Gautier V."/>
            <person name="Ament-velasquez S.L."/>
            <person name="Kruys A."/>
            <person name="Hutchinson M.I."/>
            <person name="Powell A.J."/>
            <person name="Barry K."/>
            <person name="Miller A.N."/>
            <person name="Grigoriev I.V."/>
            <person name="Debuchy R."/>
            <person name="Gladieux P."/>
            <person name="Thoren M.H."/>
            <person name="Johannesson H."/>
        </authorList>
    </citation>
    <scope>NUCLEOTIDE SEQUENCE</scope>
    <source>
        <strain evidence="3">SMH3391-2</strain>
    </source>
</reference>
<dbReference type="EMBL" id="JAULSR010000002">
    <property type="protein sequence ID" value="KAK0628643.1"/>
    <property type="molecule type" value="Genomic_DNA"/>
</dbReference>
<dbReference type="InterPro" id="IPR050126">
    <property type="entry name" value="Ap4A_hydrolase"/>
</dbReference>
<dbReference type="Pfam" id="PF00149">
    <property type="entry name" value="Metallophos"/>
    <property type="match status" value="1"/>
</dbReference>
<feature type="compositionally biased region" description="Basic and acidic residues" evidence="1">
    <location>
        <begin position="246"/>
        <end position="259"/>
    </location>
</feature>
<dbReference type="InterPro" id="IPR004843">
    <property type="entry name" value="Calcineurin-like_PHP"/>
</dbReference>
<feature type="domain" description="Calcineurin-like phosphoesterase" evidence="2">
    <location>
        <begin position="45"/>
        <end position="136"/>
    </location>
</feature>
<name>A0AA40C8Z6_9PEZI</name>
<dbReference type="Proteomes" id="UP001174934">
    <property type="component" value="Unassembled WGS sequence"/>
</dbReference>
<dbReference type="GO" id="GO:0000298">
    <property type="term" value="F:endopolyphosphatase activity"/>
    <property type="evidence" value="ECO:0007669"/>
    <property type="project" value="TreeGrafter"/>
</dbReference>
<organism evidence="3 4">
    <name type="scientific">Bombardia bombarda</name>
    <dbReference type="NCBI Taxonomy" id="252184"/>
    <lineage>
        <taxon>Eukaryota</taxon>
        <taxon>Fungi</taxon>
        <taxon>Dikarya</taxon>
        <taxon>Ascomycota</taxon>
        <taxon>Pezizomycotina</taxon>
        <taxon>Sordariomycetes</taxon>
        <taxon>Sordariomycetidae</taxon>
        <taxon>Sordariales</taxon>
        <taxon>Lasiosphaeriaceae</taxon>
        <taxon>Bombardia</taxon>
    </lineage>
</organism>
<dbReference type="PANTHER" id="PTHR42850">
    <property type="entry name" value="METALLOPHOSPHOESTERASE"/>
    <property type="match status" value="1"/>
</dbReference>
<evidence type="ECO:0000256" key="1">
    <source>
        <dbReference type="SAM" id="MobiDB-lite"/>
    </source>
</evidence>
<accession>A0AA40C8Z6</accession>
<feature type="region of interest" description="Disordered" evidence="1">
    <location>
        <begin position="246"/>
        <end position="268"/>
    </location>
</feature>
<proteinExistence type="predicted"/>
<comment type="caution">
    <text evidence="3">The sequence shown here is derived from an EMBL/GenBank/DDBJ whole genome shotgun (WGS) entry which is preliminary data.</text>
</comment>
<protein>
    <submittedName>
        <fullName evidence="3">Metallo-dependent phosphatase-like protein</fullName>
    </submittedName>
</protein>
<dbReference type="GO" id="GO:0005737">
    <property type="term" value="C:cytoplasm"/>
    <property type="evidence" value="ECO:0007669"/>
    <property type="project" value="TreeGrafter"/>
</dbReference>
<evidence type="ECO:0000313" key="4">
    <source>
        <dbReference type="Proteomes" id="UP001174934"/>
    </source>
</evidence>
<dbReference type="GO" id="GO:0006798">
    <property type="term" value="P:polyphosphate catabolic process"/>
    <property type="evidence" value="ECO:0007669"/>
    <property type="project" value="TreeGrafter"/>
</dbReference>
<evidence type="ECO:0000259" key="2">
    <source>
        <dbReference type="Pfam" id="PF00149"/>
    </source>
</evidence>
<dbReference type="InterPro" id="IPR029052">
    <property type="entry name" value="Metallo-depent_PP-like"/>
</dbReference>
<keyword evidence="4" id="KW-1185">Reference proteome</keyword>
<dbReference type="AlphaFoldDB" id="A0AA40C8Z6"/>
<dbReference type="SUPFAM" id="SSF56300">
    <property type="entry name" value="Metallo-dependent phosphatases"/>
    <property type="match status" value="1"/>
</dbReference>
<feature type="non-terminal residue" evidence="3">
    <location>
        <position position="1"/>
    </location>
</feature>